<keyword evidence="5" id="KW-0378">Hydrolase</keyword>
<dbReference type="OrthoDB" id="7197884at2"/>
<evidence type="ECO:0000256" key="7">
    <source>
        <dbReference type="ARBA" id="ARBA00023157"/>
    </source>
</evidence>
<dbReference type="RefSeq" id="WP_073324053.1">
    <property type="nucleotide sequence ID" value="NZ_FQWD01000005.1"/>
</dbReference>
<dbReference type="PANTHER" id="PTHR33938">
    <property type="entry name" value="FERULOYL ESTERASE B-RELATED"/>
    <property type="match status" value="1"/>
</dbReference>
<evidence type="ECO:0000313" key="10">
    <source>
        <dbReference type="Proteomes" id="UP000184520"/>
    </source>
</evidence>
<organism evidence="9 10">
    <name type="scientific">Marisediminitalea aggregata</name>
    <dbReference type="NCBI Taxonomy" id="634436"/>
    <lineage>
        <taxon>Bacteria</taxon>
        <taxon>Pseudomonadati</taxon>
        <taxon>Pseudomonadota</taxon>
        <taxon>Gammaproteobacteria</taxon>
        <taxon>Alteromonadales</taxon>
        <taxon>Alteromonadaceae</taxon>
        <taxon>Marisediminitalea</taxon>
    </lineage>
</organism>
<evidence type="ECO:0000256" key="5">
    <source>
        <dbReference type="ARBA" id="ARBA00022801"/>
    </source>
</evidence>
<keyword evidence="10" id="KW-1185">Reference proteome</keyword>
<proteinExistence type="inferred from homology"/>
<keyword evidence="3" id="KW-0479">Metal-binding</keyword>
<evidence type="ECO:0000256" key="6">
    <source>
        <dbReference type="ARBA" id="ARBA00022837"/>
    </source>
</evidence>
<dbReference type="GO" id="GO:0052689">
    <property type="term" value="F:carboxylic ester hydrolase activity"/>
    <property type="evidence" value="ECO:0007669"/>
    <property type="project" value="UniProtKB-KW"/>
</dbReference>
<evidence type="ECO:0000256" key="8">
    <source>
        <dbReference type="SAM" id="SignalP"/>
    </source>
</evidence>
<evidence type="ECO:0000256" key="3">
    <source>
        <dbReference type="ARBA" id="ARBA00022723"/>
    </source>
</evidence>
<dbReference type="Pfam" id="PF07519">
    <property type="entry name" value="Tannase"/>
    <property type="match status" value="1"/>
</dbReference>
<dbReference type="Proteomes" id="UP000184520">
    <property type="component" value="Unassembled WGS sequence"/>
</dbReference>
<accession>A0A1M5N6Q7</accession>
<dbReference type="GO" id="GO:0046872">
    <property type="term" value="F:metal ion binding"/>
    <property type="evidence" value="ECO:0007669"/>
    <property type="project" value="UniProtKB-KW"/>
</dbReference>
<dbReference type="InterPro" id="IPR011118">
    <property type="entry name" value="Tannase/feruloyl_esterase"/>
</dbReference>
<feature type="chain" id="PRO_5012229094" evidence="8">
    <location>
        <begin position="22"/>
        <end position="573"/>
    </location>
</feature>
<protein>
    <submittedName>
        <fullName evidence="9">Feruloyl esterase</fullName>
    </submittedName>
</protein>
<evidence type="ECO:0000256" key="1">
    <source>
        <dbReference type="ARBA" id="ARBA00006249"/>
    </source>
</evidence>
<dbReference type="SUPFAM" id="SSF53474">
    <property type="entry name" value="alpha/beta-Hydrolases"/>
    <property type="match status" value="1"/>
</dbReference>
<evidence type="ECO:0000256" key="2">
    <source>
        <dbReference type="ARBA" id="ARBA00022487"/>
    </source>
</evidence>
<dbReference type="AlphaFoldDB" id="A0A1M5N6Q7"/>
<evidence type="ECO:0000256" key="4">
    <source>
        <dbReference type="ARBA" id="ARBA00022729"/>
    </source>
</evidence>
<dbReference type="STRING" id="634436.SAMN05216361_3096"/>
<keyword evidence="6" id="KW-0106">Calcium</keyword>
<dbReference type="InterPro" id="IPR029058">
    <property type="entry name" value="AB_hydrolase_fold"/>
</dbReference>
<gene>
    <name evidence="9" type="ORF">SAMN05216361_3096</name>
</gene>
<comment type="similarity">
    <text evidence="1">Belongs to the tannase family.</text>
</comment>
<name>A0A1M5N6Q7_9ALTE</name>
<reference evidence="10" key="1">
    <citation type="submission" date="2016-11" db="EMBL/GenBank/DDBJ databases">
        <authorList>
            <person name="Varghese N."/>
            <person name="Submissions S."/>
        </authorList>
    </citation>
    <scope>NUCLEOTIDE SEQUENCE [LARGE SCALE GENOMIC DNA]</scope>
    <source>
        <strain evidence="10">CGMCC 1.8995</strain>
    </source>
</reference>
<keyword evidence="2" id="KW-0719">Serine esterase</keyword>
<dbReference type="PROSITE" id="PS51257">
    <property type="entry name" value="PROKAR_LIPOPROTEIN"/>
    <property type="match status" value="1"/>
</dbReference>
<evidence type="ECO:0000313" key="9">
    <source>
        <dbReference type="EMBL" id="SHG85191.1"/>
    </source>
</evidence>
<sequence length="573" mass="60047">MTKHNIFHAFTLAALSSTLLACNSSNNDISPVEIPQLSPATAANLSGNCNDLAASMSALANTTITSSSEVAAGELMVAGNDIPAHCLVTGSMFERVSDIDGNVYAIRFEMRLPLHWNGRFYHQGNGGIDGSVVTAVGDAGPGNLSNALYQGFAVLSSDAGHSGALGPAFGVDPIARLDYGYKAVEKLTPMAKELISIAYGKGPDRSYFGGCSNGGRHTFNTFARMPDEYDGYLAGAPGFRLPYAAIANIFGAQRYLSVATDPSDISTGFTAEERNMVATAALVKCDDLDGINDGLIGDVEACQRVFSLDDVPSCSSERDGTCLSSQQKEALSPIFSGAVTASGEAFYAPFPFDTGIASPDYNFWDFFAPLVLDSGGVGLIWGVPVADPATFNGPEFALTGSIDDMLTSIESTDDVYTEAASSFMIPPNNAEALSAVRDRGAKIMVYHGVSDAIFSALDTINWYNNLTANHNDDASDFARLYLMPGMGHCSGGAAVDQVDLLTPLVAWVESGIEPEGLVATARGAGNPGGENPAIPASWAADRTRPLCAYPTVARYNADAGNGDVESAESFSCQ</sequence>
<keyword evidence="4 8" id="KW-0732">Signal</keyword>
<dbReference type="EMBL" id="FQWD01000005">
    <property type="protein sequence ID" value="SHG85191.1"/>
    <property type="molecule type" value="Genomic_DNA"/>
</dbReference>
<keyword evidence="7" id="KW-1015">Disulfide bond</keyword>
<feature type="signal peptide" evidence="8">
    <location>
        <begin position="1"/>
        <end position="21"/>
    </location>
</feature>
<dbReference type="Gene3D" id="3.40.50.1820">
    <property type="entry name" value="alpha/beta hydrolase"/>
    <property type="match status" value="1"/>
</dbReference>
<dbReference type="PANTHER" id="PTHR33938:SF15">
    <property type="entry name" value="FERULOYL ESTERASE B-RELATED"/>
    <property type="match status" value="1"/>
</dbReference>